<evidence type="ECO:0000313" key="2">
    <source>
        <dbReference type="EMBL" id="GAA1524434.1"/>
    </source>
</evidence>
<proteinExistence type="predicted"/>
<keyword evidence="3" id="KW-1185">Reference proteome</keyword>
<evidence type="ECO:0000256" key="1">
    <source>
        <dbReference type="SAM" id="MobiDB-lite"/>
    </source>
</evidence>
<feature type="region of interest" description="Disordered" evidence="1">
    <location>
        <begin position="54"/>
        <end position="82"/>
    </location>
</feature>
<comment type="caution">
    <text evidence="2">The sequence shown here is derived from an EMBL/GenBank/DDBJ whole genome shotgun (WGS) entry which is preliminary data.</text>
</comment>
<reference evidence="3" key="1">
    <citation type="journal article" date="2019" name="Int. J. Syst. Evol. Microbiol.">
        <title>The Global Catalogue of Microorganisms (GCM) 10K type strain sequencing project: providing services to taxonomists for standard genome sequencing and annotation.</title>
        <authorList>
            <consortium name="The Broad Institute Genomics Platform"/>
            <consortium name="The Broad Institute Genome Sequencing Center for Infectious Disease"/>
            <person name="Wu L."/>
            <person name="Ma J."/>
        </authorList>
    </citation>
    <scope>NUCLEOTIDE SEQUENCE [LARGE SCALE GENOMIC DNA]</scope>
    <source>
        <strain evidence="3">JCM 13318</strain>
    </source>
</reference>
<name>A0ABP4LI10_9MICO</name>
<dbReference type="EMBL" id="BAAALX010000017">
    <property type="protein sequence ID" value="GAA1524434.1"/>
    <property type="molecule type" value="Genomic_DNA"/>
</dbReference>
<gene>
    <name evidence="2" type="ORF">GCM10009690_29820</name>
</gene>
<dbReference type="Proteomes" id="UP001500177">
    <property type="component" value="Unassembled WGS sequence"/>
</dbReference>
<sequence>MEAVYLNLLLYLHTAAPEDQWSFGTPWAWLSSRGAPKVAKLKMGWEETIGFSGAESSVEADTSGPDPHLGLQPTISSQEREQKTATRMIRMAVVSVLCTPRDLNPEPTDLGSSISAVSVGFHPIRWVSVG</sequence>
<protein>
    <submittedName>
        <fullName evidence="2">Uncharacterized protein</fullName>
    </submittedName>
</protein>
<organism evidence="2 3">
    <name type="scientific">Brevibacterium permense</name>
    <dbReference type="NCBI Taxonomy" id="234834"/>
    <lineage>
        <taxon>Bacteria</taxon>
        <taxon>Bacillati</taxon>
        <taxon>Actinomycetota</taxon>
        <taxon>Actinomycetes</taxon>
        <taxon>Micrococcales</taxon>
        <taxon>Brevibacteriaceae</taxon>
        <taxon>Brevibacterium</taxon>
    </lineage>
</organism>
<accession>A0ABP4LI10</accession>
<evidence type="ECO:0000313" key="3">
    <source>
        <dbReference type="Proteomes" id="UP001500177"/>
    </source>
</evidence>